<reference evidence="3" key="2">
    <citation type="journal article" date="2023" name="Proc. Natl. Acad. Sci. U.S.A.">
        <title>A global phylogenomic analysis of the shiitake genus Lentinula.</title>
        <authorList>
            <person name="Sierra-Patev S."/>
            <person name="Min B."/>
            <person name="Naranjo-Ortiz M."/>
            <person name="Looney B."/>
            <person name="Konkel Z."/>
            <person name="Slot J.C."/>
            <person name="Sakamoto Y."/>
            <person name="Steenwyk J.L."/>
            <person name="Rokas A."/>
            <person name="Carro J."/>
            <person name="Camarero S."/>
            <person name="Ferreira P."/>
            <person name="Molpeceres G."/>
            <person name="Ruiz-Duenas F.J."/>
            <person name="Serrano A."/>
            <person name="Henrissat B."/>
            <person name="Drula E."/>
            <person name="Hughes K.W."/>
            <person name="Mata J.L."/>
            <person name="Ishikawa N.K."/>
            <person name="Vargas-Isla R."/>
            <person name="Ushijima S."/>
            <person name="Smith C.A."/>
            <person name="Donoghue J."/>
            <person name="Ahrendt S."/>
            <person name="Andreopoulos W."/>
            <person name="He G."/>
            <person name="LaButti K."/>
            <person name="Lipzen A."/>
            <person name="Ng V."/>
            <person name="Riley R."/>
            <person name="Sandor L."/>
            <person name="Barry K."/>
            <person name="Martinez A.T."/>
            <person name="Xiao Y."/>
            <person name="Gibbons J.G."/>
            <person name="Terashima K."/>
            <person name="Grigoriev I.V."/>
            <person name="Hibbett D."/>
        </authorList>
    </citation>
    <scope>NUCLEOTIDE SEQUENCE</scope>
    <source>
        <strain evidence="3">Sp2 HRB7682 ss15</strain>
    </source>
</reference>
<dbReference type="Gene3D" id="6.10.110.10">
    <property type="match status" value="1"/>
</dbReference>
<evidence type="ECO:0000256" key="1">
    <source>
        <dbReference type="SAM" id="Phobius"/>
    </source>
</evidence>
<protein>
    <submittedName>
        <fullName evidence="3">Uncharacterized protein</fullName>
    </submittedName>
</protein>
<keyword evidence="2" id="KW-0732">Signal</keyword>
<comment type="caution">
    <text evidence="3">The sequence shown here is derived from an EMBL/GenBank/DDBJ whole genome shotgun (WGS) entry which is preliminary data.</text>
</comment>
<evidence type="ECO:0000313" key="3">
    <source>
        <dbReference type="EMBL" id="KAJ4464998.1"/>
    </source>
</evidence>
<feature type="signal peptide" evidence="2">
    <location>
        <begin position="1"/>
        <end position="18"/>
    </location>
</feature>
<dbReference type="EMBL" id="JANVFS010000054">
    <property type="protein sequence ID" value="KAJ4464998.1"/>
    <property type="molecule type" value="Genomic_DNA"/>
</dbReference>
<keyword evidence="1" id="KW-0472">Membrane</keyword>
<keyword evidence="1" id="KW-0812">Transmembrane</keyword>
<feature type="transmembrane region" description="Helical" evidence="1">
    <location>
        <begin position="55"/>
        <end position="76"/>
    </location>
</feature>
<keyword evidence="1" id="KW-1133">Transmembrane helix</keyword>
<name>A0A9W9DDQ5_9AGAR</name>
<dbReference type="InterPro" id="IPR038213">
    <property type="entry name" value="IFI6/IFI27-like_sf"/>
</dbReference>
<organism evidence="3 4">
    <name type="scientific">Lentinula lateritia</name>
    <dbReference type="NCBI Taxonomy" id="40482"/>
    <lineage>
        <taxon>Eukaryota</taxon>
        <taxon>Fungi</taxon>
        <taxon>Dikarya</taxon>
        <taxon>Basidiomycota</taxon>
        <taxon>Agaricomycotina</taxon>
        <taxon>Agaricomycetes</taxon>
        <taxon>Agaricomycetidae</taxon>
        <taxon>Agaricales</taxon>
        <taxon>Marasmiineae</taxon>
        <taxon>Omphalotaceae</taxon>
        <taxon>Lentinula</taxon>
    </lineage>
</organism>
<reference evidence="3" key="1">
    <citation type="submission" date="2022-08" db="EMBL/GenBank/DDBJ databases">
        <authorList>
            <consortium name="DOE Joint Genome Institute"/>
            <person name="Min B."/>
            <person name="Riley R."/>
            <person name="Sierra-Patev S."/>
            <person name="Naranjo-Ortiz M."/>
            <person name="Looney B."/>
            <person name="Konkel Z."/>
            <person name="Slot J.C."/>
            <person name="Sakamoto Y."/>
            <person name="Steenwyk J.L."/>
            <person name="Rokas A."/>
            <person name="Carro J."/>
            <person name="Camarero S."/>
            <person name="Ferreira P."/>
            <person name="Molpeceres G."/>
            <person name="Ruiz-Duenas F.J."/>
            <person name="Serrano A."/>
            <person name="Henrissat B."/>
            <person name="Drula E."/>
            <person name="Hughes K.W."/>
            <person name="Mata J.L."/>
            <person name="Ishikawa N.K."/>
            <person name="Vargas-Isla R."/>
            <person name="Ushijima S."/>
            <person name="Smith C.A."/>
            <person name="Ahrendt S."/>
            <person name="Andreopoulos W."/>
            <person name="He G."/>
            <person name="Labutti K."/>
            <person name="Lipzen A."/>
            <person name="Ng V."/>
            <person name="Sandor L."/>
            <person name="Barry K."/>
            <person name="Martinez A.T."/>
            <person name="Xiao Y."/>
            <person name="Gibbons J.G."/>
            <person name="Terashima K."/>
            <person name="Hibbett D.S."/>
            <person name="Grigoriev I.V."/>
        </authorList>
    </citation>
    <scope>NUCLEOTIDE SEQUENCE</scope>
    <source>
        <strain evidence="3">Sp2 HRB7682 ss15</strain>
    </source>
</reference>
<evidence type="ECO:0000313" key="4">
    <source>
        <dbReference type="Proteomes" id="UP001150238"/>
    </source>
</evidence>
<dbReference type="AlphaFoldDB" id="A0A9W9DDQ5"/>
<gene>
    <name evidence="3" type="ORF">C8J55DRAFT_263784</name>
</gene>
<sequence length="130" mass="14347">MVPSLFLGLLRLFGFAMSGPVAGSWAAAIQSIFYGARTRGFFSILQRITMSAKSYWPVAVFLGLAAVSVGDIAVWASGAIRDMVDSWYPERVIPDLNLVVKDDEIAEILFDDFLKEVGRRCEEADIPKVQ</sequence>
<dbReference type="Proteomes" id="UP001150238">
    <property type="component" value="Unassembled WGS sequence"/>
</dbReference>
<feature type="chain" id="PRO_5040990344" evidence="2">
    <location>
        <begin position="19"/>
        <end position="130"/>
    </location>
</feature>
<evidence type="ECO:0000256" key="2">
    <source>
        <dbReference type="SAM" id="SignalP"/>
    </source>
</evidence>
<proteinExistence type="predicted"/>
<accession>A0A9W9DDQ5</accession>